<protein>
    <submittedName>
        <fullName evidence="1">Uncharacterized protein</fullName>
    </submittedName>
</protein>
<proteinExistence type="predicted"/>
<sequence>MTNAGGATTAKEGVGTGCCVAQWQWCTVGPQESGQAKLAWGGDREAKTVDTARPRPPVLSGYLPTASADSALVYGVGSR</sequence>
<dbReference type="EMBL" id="JANPWZ010002730">
    <property type="protein sequence ID" value="KAJ3556508.1"/>
    <property type="molecule type" value="Genomic_DNA"/>
</dbReference>
<evidence type="ECO:0000313" key="2">
    <source>
        <dbReference type="Proteomes" id="UP001148614"/>
    </source>
</evidence>
<organism evidence="1 2">
    <name type="scientific">Xylaria arbuscula</name>
    <dbReference type="NCBI Taxonomy" id="114810"/>
    <lineage>
        <taxon>Eukaryota</taxon>
        <taxon>Fungi</taxon>
        <taxon>Dikarya</taxon>
        <taxon>Ascomycota</taxon>
        <taxon>Pezizomycotina</taxon>
        <taxon>Sordariomycetes</taxon>
        <taxon>Xylariomycetidae</taxon>
        <taxon>Xylariales</taxon>
        <taxon>Xylariaceae</taxon>
        <taxon>Xylaria</taxon>
    </lineage>
</organism>
<dbReference type="AlphaFoldDB" id="A0A9W8N550"/>
<reference evidence="1" key="1">
    <citation type="submission" date="2022-07" db="EMBL/GenBank/DDBJ databases">
        <title>Genome Sequence of Xylaria arbuscula.</title>
        <authorList>
            <person name="Buettner E."/>
        </authorList>
    </citation>
    <scope>NUCLEOTIDE SEQUENCE</scope>
    <source>
        <strain evidence="1">VT107</strain>
    </source>
</reference>
<name>A0A9W8N550_9PEZI</name>
<comment type="caution">
    <text evidence="1">The sequence shown here is derived from an EMBL/GenBank/DDBJ whole genome shotgun (WGS) entry which is preliminary data.</text>
</comment>
<evidence type="ECO:0000313" key="1">
    <source>
        <dbReference type="EMBL" id="KAJ3556508.1"/>
    </source>
</evidence>
<gene>
    <name evidence="1" type="ORF">NPX13_g10119</name>
</gene>
<accession>A0A9W8N550</accession>
<keyword evidence="2" id="KW-1185">Reference proteome</keyword>
<dbReference type="Proteomes" id="UP001148614">
    <property type="component" value="Unassembled WGS sequence"/>
</dbReference>